<keyword evidence="4 8" id="KW-0418">Kinase</keyword>
<dbReference type="InterPro" id="IPR011994">
    <property type="entry name" value="Cytidylate_kinase_dom"/>
</dbReference>
<accession>A0A6J4RUC7</accession>
<dbReference type="EMBL" id="CADCVS010000095">
    <property type="protein sequence ID" value="CAA9477524.1"/>
    <property type="molecule type" value="Genomic_DNA"/>
</dbReference>
<keyword evidence="2 8" id="KW-0808">Transferase</keyword>
<dbReference type="InterPro" id="IPR003136">
    <property type="entry name" value="Cytidylate_kin"/>
</dbReference>
<evidence type="ECO:0000256" key="8">
    <source>
        <dbReference type="HAMAP-Rule" id="MF_00238"/>
    </source>
</evidence>
<dbReference type="SUPFAM" id="SSF52540">
    <property type="entry name" value="P-loop containing nucleoside triphosphate hydrolases"/>
    <property type="match status" value="1"/>
</dbReference>
<dbReference type="Pfam" id="PF02224">
    <property type="entry name" value="Cytidylate_kin"/>
    <property type="match status" value="1"/>
</dbReference>
<evidence type="ECO:0000256" key="3">
    <source>
        <dbReference type="ARBA" id="ARBA00022741"/>
    </source>
</evidence>
<gene>
    <name evidence="8" type="primary">cmk</name>
    <name evidence="11" type="ORF">AVDCRST_MAG30-572</name>
</gene>
<comment type="subcellular location">
    <subcellularLocation>
        <location evidence="8">Cytoplasm</location>
    </subcellularLocation>
</comment>
<dbReference type="GO" id="GO:0005737">
    <property type="term" value="C:cytoplasm"/>
    <property type="evidence" value="ECO:0007669"/>
    <property type="project" value="UniProtKB-SubCell"/>
</dbReference>
<feature type="binding site" evidence="8">
    <location>
        <begin position="7"/>
        <end position="15"/>
    </location>
    <ligand>
        <name>ATP</name>
        <dbReference type="ChEBI" id="CHEBI:30616"/>
    </ligand>
</feature>
<sequence length="212" mass="22107">MVIAIDGPAGAGKSTVARAAAEALEFTYLDTGAMYRCVALAAAESGDPAADVAVRIEIELGDAILLDGRDVTRAIRTPEVSAGASRVATDPGVRSALVAKQQALMADGDWVAEGRDIALVVAPDAEVKVFLTATEQERARRRADQLGDGASVGTVLAEQRERDERDATGDRSVTEPAPDAIPLDTTGLSLEEVVDQIVMLAVEAREIEGSPP</sequence>
<feature type="domain" description="Cytidylate kinase" evidence="10">
    <location>
        <begin position="3"/>
        <end position="200"/>
    </location>
</feature>
<dbReference type="NCBIfam" id="TIGR00017">
    <property type="entry name" value="cmk"/>
    <property type="match status" value="1"/>
</dbReference>
<name>A0A6J4RUC7_9ACTN</name>
<evidence type="ECO:0000256" key="2">
    <source>
        <dbReference type="ARBA" id="ARBA00022679"/>
    </source>
</evidence>
<dbReference type="InterPro" id="IPR027417">
    <property type="entry name" value="P-loop_NTPase"/>
</dbReference>
<feature type="compositionally biased region" description="Basic and acidic residues" evidence="9">
    <location>
        <begin position="158"/>
        <end position="173"/>
    </location>
</feature>
<evidence type="ECO:0000256" key="9">
    <source>
        <dbReference type="SAM" id="MobiDB-lite"/>
    </source>
</evidence>
<keyword evidence="3 8" id="KW-0547">Nucleotide-binding</keyword>
<dbReference type="CDD" id="cd02020">
    <property type="entry name" value="CMPK"/>
    <property type="match status" value="1"/>
</dbReference>
<comment type="similarity">
    <text evidence="1 8">Belongs to the cytidylate kinase family. Type 1 subfamily.</text>
</comment>
<organism evidence="11">
    <name type="scientific">uncultured Solirubrobacteraceae bacterium</name>
    <dbReference type="NCBI Taxonomy" id="1162706"/>
    <lineage>
        <taxon>Bacteria</taxon>
        <taxon>Bacillati</taxon>
        <taxon>Actinomycetota</taxon>
        <taxon>Thermoleophilia</taxon>
        <taxon>Solirubrobacterales</taxon>
        <taxon>Solirubrobacteraceae</taxon>
        <taxon>environmental samples</taxon>
    </lineage>
</organism>
<reference evidence="11" key="1">
    <citation type="submission" date="2020-02" db="EMBL/GenBank/DDBJ databases">
        <authorList>
            <person name="Meier V. D."/>
        </authorList>
    </citation>
    <scope>NUCLEOTIDE SEQUENCE</scope>
    <source>
        <strain evidence="11">AVDCRST_MAG30</strain>
    </source>
</reference>
<dbReference type="Gene3D" id="3.40.50.300">
    <property type="entry name" value="P-loop containing nucleotide triphosphate hydrolases"/>
    <property type="match status" value="1"/>
</dbReference>
<evidence type="ECO:0000259" key="10">
    <source>
        <dbReference type="Pfam" id="PF02224"/>
    </source>
</evidence>
<evidence type="ECO:0000256" key="6">
    <source>
        <dbReference type="ARBA" id="ARBA00047615"/>
    </source>
</evidence>
<dbReference type="HAMAP" id="MF_00238">
    <property type="entry name" value="Cytidyl_kinase_type1"/>
    <property type="match status" value="1"/>
</dbReference>
<comment type="catalytic activity">
    <reaction evidence="7 8">
        <text>CMP + ATP = CDP + ADP</text>
        <dbReference type="Rhea" id="RHEA:11600"/>
        <dbReference type="ChEBI" id="CHEBI:30616"/>
        <dbReference type="ChEBI" id="CHEBI:58069"/>
        <dbReference type="ChEBI" id="CHEBI:60377"/>
        <dbReference type="ChEBI" id="CHEBI:456216"/>
        <dbReference type="EC" id="2.7.4.25"/>
    </reaction>
</comment>
<evidence type="ECO:0000256" key="1">
    <source>
        <dbReference type="ARBA" id="ARBA00009427"/>
    </source>
</evidence>
<dbReference type="GO" id="GO:0036431">
    <property type="term" value="F:dCMP kinase activity"/>
    <property type="evidence" value="ECO:0007669"/>
    <property type="project" value="InterPro"/>
</dbReference>
<dbReference type="EC" id="2.7.4.25" evidence="8"/>
<proteinExistence type="inferred from homology"/>
<comment type="catalytic activity">
    <reaction evidence="6 8">
        <text>dCMP + ATP = dCDP + ADP</text>
        <dbReference type="Rhea" id="RHEA:25094"/>
        <dbReference type="ChEBI" id="CHEBI:30616"/>
        <dbReference type="ChEBI" id="CHEBI:57566"/>
        <dbReference type="ChEBI" id="CHEBI:58593"/>
        <dbReference type="ChEBI" id="CHEBI:456216"/>
        <dbReference type="EC" id="2.7.4.25"/>
    </reaction>
</comment>
<evidence type="ECO:0000256" key="5">
    <source>
        <dbReference type="ARBA" id="ARBA00022840"/>
    </source>
</evidence>
<keyword evidence="5 8" id="KW-0067">ATP-binding</keyword>
<keyword evidence="8" id="KW-0963">Cytoplasm</keyword>
<feature type="region of interest" description="Disordered" evidence="9">
    <location>
        <begin position="141"/>
        <end position="185"/>
    </location>
</feature>
<dbReference type="AlphaFoldDB" id="A0A6J4RUC7"/>
<evidence type="ECO:0000256" key="7">
    <source>
        <dbReference type="ARBA" id="ARBA00048478"/>
    </source>
</evidence>
<protein>
    <recommendedName>
        <fullName evidence="8">Cytidylate kinase</fullName>
        <shortName evidence="8">CK</shortName>
        <ecNumber evidence="8">2.7.4.25</ecNumber>
    </recommendedName>
    <alternativeName>
        <fullName evidence="8">Cytidine monophosphate kinase</fullName>
        <shortName evidence="8">CMP kinase</shortName>
    </alternativeName>
</protein>
<dbReference type="GO" id="GO:0006220">
    <property type="term" value="P:pyrimidine nucleotide metabolic process"/>
    <property type="evidence" value="ECO:0007669"/>
    <property type="project" value="UniProtKB-UniRule"/>
</dbReference>
<evidence type="ECO:0000313" key="11">
    <source>
        <dbReference type="EMBL" id="CAA9477524.1"/>
    </source>
</evidence>
<dbReference type="GO" id="GO:0005524">
    <property type="term" value="F:ATP binding"/>
    <property type="evidence" value="ECO:0007669"/>
    <property type="project" value="UniProtKB-UniRule"/>
</dbReference>
<evidence type="ECO:0000256" key="4">
    <source>
        <dbReference type="ARBA" id="ARBA00022777"/>
    </source>
</evidence>